<proteinExistence type="predicted"/>
<evidence type="ECO:0000313" key="1">
    <source>
        <dbReference type="EMBL" id="SVB87106.1"/>
    </source>
</evidence>
<dbReference type="EMBL" id="UINC01061485">
    <property type="protein sequence ID" value="SVB87106.1"/>
    <property type="molecule type" value="Genomic_DNA"/>
</dbReference>
<accession>A0A382HII5</accession>
<gene>
    <name evidence="1" type="ORF">METZ01_LOCUS239960</name>
</gene>
<reference evidence="1" key="1">
    <citation type="submission" date="2018-05" db="EMBL/GenBank/DDBJ databases">
        <authorList>
            <person name="Lanie J.A."/>
            <person name="Ng W.-L."/>
            <person name="Kazmierczak K.M."/>
            <person name="Andrzejewski T.M."/>
            <person name="Davidsen T.M."/>
            <person name="Wayne K.J."/>
            <person name="Tettelin H."/>
            <person name="Glass J.I."/>
            <person name="Rusch D."/>
            <person name="Podicherti R."/>
            <person name="Tsui H.-C.T."/>
            <person name="Winkler M.E."/>
        </authorList>
    </citation>
    <scope>NUCLEOTIDE SEQUENCE</scope>
</reference>
<feature type="non-terminal residue" evidence="1">
    <location>
        <position position="1"/>
    </location>
</feature>
<dbReference type="AlphaFoldDB" id="A0A382HII5"/>
<protein>
    <submittedName>
        <fullName evidence="1">Uncharacterized protein</fullName>
    </submittedName>
</protein>
<organism evidence="1">
    <name type="scientific">marine metagenome</name>
    <dbReference type="NCBI Taxonomy" id="408172"/>
    <lineage>
        <taxon>unclassified sequences</taxon>
        <taxon>metagenomes</taxon>
        <taxon>ecological metagenomes</taxon>
    </lineage>
</organism>
<name>A0A382HII5_9ZZZZ</name>
<sequence>STLHPDVCFTLDAPLQQKDANTSHLPWLKLHLTECLPVI</sequence>